<evidence type="ECO:0000256" key="5">
    <source>
        <dbReference type="PIRSR" id="PIRSR615500-1"/>
    </source>
</evidence>
<dbReference type="AlphaFoldDB" id="Q2FU15"/>
<evidence type="ECO:0000259" key="8">
    <source>
        <dbReference type="Pfam" id="PF00082"/>
    </source>
</evidence>
<evidence type="ECO:0000256" key="7">
    <source>
        <dbReference type="RuleBase" id="RU003355"/>
    </source>
</evidence>
<proteinExistence type="inferred from homology"/>
<dbReference type="SUPFAM" id="SSF52743">
    <property type="entry name" value="Subtilisin-like"/>
    <property type="match status" value="1"/>
</dbReference>
<accession>Q2FU15</accession>
<dbReference type="Pfam" id="PF00082">
    <property type="entry name" value="Peptidase_S8"/>
    <property type="match status" value="2"/>
</dbReference>
<gene>
    <name evidence="10" type="ordered locus">Mhun_2479</name>
</gene>
<dbReference type="Pfam" id="PF22148">
    <property type="entry name" value="Fervidolysin_NPro-like"/>
    <property type="match status" value="1"/>
</dbReference>
<feature type="active site" description="Charge relay system" evidence="5 6">
    <location>
        <position position="536"/>
    </location>
</feature>
<dbReference type="GeneID" id="3924467"/>
<dbReference type="PANTHER" id="PTHR43399:SF4">
    <property type="entry name" value="CELL WALL-ASSOCIATED PROTEASE"/>
    <property type="match status" value="1"/>
</dbReference>
<dbReference type="OrthoDB" id="341609at2157"/>
<dbReference type="Proteomes" id="UP000001941">
    <property type="component" value="Chromosome"/>
</dbReference>
<dbReference type="PROSITE" id="PS51892">
    <property type="entry name" value="SUBTILASE"/>
    <property type="match status" value="1"/>
</dbReference>
<dbReference type="STRING" id="323259.Mhun_2479"/>
<dbReference type="GO" id="GO:0006508">
    <property type="term" value="P:proteolysis"/>
    <property type="evidence" value="ECO:0007669"/>
    <property type="project" value="UniProtKB-KW"/>
</dbReference>
<evidence type="ECO:0000313" key="11">
    <source>
        <dbReference type="Proteomes" id="UP000001941"/>
    </source>
</evidence>
<dbReference type="InterPro" id="IPR036852">
    <property type="entry name" value="Peptidase_S8/S53_dom_sf"/>
</dbReference>
<dbReference type="InterPro" id="IPR051048">
    <property type="entry name" value="Peptidase_S8/S53_subtilisin"/>
</dbReference>
<dbReference type="eggNOG" id="arCOG06738">
    <property type="taxonomic scope" value="Archaea"/>
</dbReference>
<dbReference type="PRINTS" id="PR00723">
    <property type="entry name" value="SUBTILISIN"/>
</dbReference>
<dbReference type="KEGG" id="mhu:Mhun_2479"/>
<organism evidence="10 11">
    <name type="scientific">Methanospirillum hungatei JF-1 (strain ATCC 27890 / DSM 864 / NBRC 100397 / JF-1)</name>
    <dbReference type="NCBI Taxonomy" id="323259"/>
    <lineage>
        <taxon>Archaea</taxon>
        <taxon>Methanobacteriati</taxon>
        <taxon>Methanobacteriota</taxon>
        <taxon>Stenosarchaea group</taxon>
        <taxon>Methanomicrobia</taxon>
        <taxon>Methanomicrobiales</taxon>
        <taxon>Methanospirillaceae</taxon>
        <taxon>Methanospirillum</taxon>
    </lineage>
</organism>
<sequence>MKDGIGWMKLFFSKVFVLVLLSIFIQAGTAIPVMPFNFDEIKPQDLQDSYQPGVLLVRADGPAEDTASVLSSAHATIGARVLEDFSASGAPGLQLVALPEGMSVTDGVAYYSVKSGIQYAEPDYYRTSAIIPDDPDLWRQWGLVNTGQVYKEDFAPGTPGADIQAASAWNTTTNSDVIIAVLDSGVDYLHEDLADNIWTNPLTGTHGYDAITGTLEPMDLASHGTHCAGIIGAVGNNGKGGSGVNWNATILPVRFLNSFGTGTVSDEIEAILWAARNGAQIFSCSYGGSDFSQAEYEVIAGTEGLFICAAGNIGQDNDFEPHYPSSYDLDNIISVAATNAHDELASFSNFGKVSVDIGAPGADIYSTKHNIYKPDPVWRDSFETLNNWTIHGNWTLNTENFSSPPSSASGLVNNTVLNQTEPPVIISLKEPLDIFNLTEPIISYQLQMVGAYSTFYIEASNDNLTWKKLEYDTKPLTVLPWIYRECKIPSDMMNAPLYIRFGADGTFVMCFLDDITLSEGYGDLVETRYGYMDGTSMAAPFVSGMAGLMATYAPDVSYQTIKEAILKTADPIPNLANITVSGGRANLSAALAFLKKPEPEPDQISLYPGWNHVSITKRLKAGNDTAFDLFGQITNTSGHSVLKYAHANWTTVPAEEKIAPLSSYWIYSGESQNITPKSDPNQSGTYTRDMENGWNGFGVVGTGYESAKTNLIPLGDNWTYVIGYDAQSQMYDEPILRNGTGNQSDSRILVPWQGYWLYTTRNVTYQVTI</sequence>
<dbReference type="EnsemblBacteria" id="ABD42179">
    <property type="protein sequence ID" value="ABD42179"/>
    <property type="gene ID" value="Mhun_2479"/>
</dbReference>
<feature type="active site" description="Charge relay system" evidence="5 6">
    <location>
        <position position="223"/>
    </location>
</feature>
<dbReference type="RefSeq" id="WP_011449437.1">
    <property type="nucleotide sequence ID" value="NC_007796.1"/>
</dbReference>
<keyword evidence="3 6" id="KW-0378">Hydrolase</keyword>
<protein>
    <submittedName>
        <fullName evidence="10">Peptidase S8 and S53, subtilisin, kexin, sedolisin</fullName>
    </submittedName>
</protein>
<dbReference type="InterPro" id="IPR022398">
    <property type="entry name" value="Peptidase_S8_His-AS"/>
</dbReference>
<dbReference type="eggNOG" id="arCOG00702">
    <property type="taxonomic scope" value="Archaea"/>
</dbReference>
<dbReference type="GO" id="GO:0004252">
    <property type="term" value="F:serine-type endopeptidase activity"/>
    <property type="evidence" value="ECO:0007669"/>
    <property type="project" value="UniProtKB-UniRule"/>
</dbReference>
<feature type="domain" description="Peptidase S8/S53" evidence="8">
    <location>
        <begin position="175"/>
        <end position="366"/>
    </location>
</feature>
<evidence type="ECO:0000256" key="4">
    <source>
        <dbReference type="ARBA" id="ARBA00022825"/>
    </source>
</evidence>
<feature type="domain" description="Fervidolysin-like N-terminal prodomain" evidence="9">
    <location>
        <begin position="47"/>
        <end position="122"/>
    </location>
</feature>
<dbReference type="PROSITE" id="PS00138">
    <property type="entry name" value="SUBTILASE_SER"/>
    <property type="match status" value="1"/>
</dbReference>
<dbReference type="InParanoid" id="Q2FU15"/>
<dbReference type="HOGENOM" id="CLU_011263_15_6_2"/>
<feature type="domain" description="Peptidase S8/S53" evidence="8">
    <location>
        <begin position="516"/>
        <end position="573"/>
    </location>
</feature>
<evidence type="ECO:0000256" key="3">
    <source>
        <dbReference type="ARBA" id="ARBA00022801"/>
    </source>
</evidence>
<dbReference type="PROSITE" id="PS00137">
    <property type="entry name" value="SUBTILASE_HIS"/>
    <property type="match status" value="1"/>
</dbReference>
<dbReference type="Gene3D" id="3.40.50.200">
    <property type="entry name" value="Peptidase S8/S53 domain"/>
    <property type="match status" value="2"/>
</dbReference>
<keyword evidence="2 6" id="KW-0645">Protease</keyword>
<evidence type="ECO:0000259" key="9">
    <source>
        <dbReference type="Pfam" id="PF22148"/>
    </source>
</evidence>
<dbReference type="InterPro" id="IPR000209">
    <property type="entry name" value="Peptidase_S8/S53_dom"/>
</dbReference>
<dbReference type="InterPro" id="IPR023828">
    <property type="entry name" value="Peptidase_S8_Ser-AS"/>
</dbReference>
<dbReference type="InterPro" id="IPR034204">
    <property type="entry name" value="PfSUB1-like_cat_dom"/>
</dbReference>
<dbReference type="CDD" id="cd07473">
    <property type="entry name" value="Peptidases_S8_Subtilisin_like"/>
    <property type="match status" value="1"/>
</dbReference>
<dbReference type="PROSITE" id="PS00136">
    <property type="entry name" value="SUBTILASE_ASP"/>
    <property type="match status" value="1"/>
</dbReference>
<keyword evidence="11" id="KW-1185">Reference proteome</keyword>
<dbReference type="EMBL" id="CP000254">
    <property type="protein sequence ID" value="ABD42179.1"/>
    <property type="molecule type" value="Genomic_DNA"/>
</dbReference>
<reference evidence="11" key="1">
    <citation type="journal article" date="2016" name="Stand. Genomic Sci.">
        <title>Complete genome sequence of Methanospirillum hungatei type strain JF1.</title>
        <authorList>
            <person name="Gunsalus R.P."/>
            <person name="Cook L.E."/>
            <person name="Crable B."/>
            <person name="Rohlin L."/>
            <person name="McDonald E."/>
            <person name="Mouttaki H."/>
            <person name="Sieber J.R."/>
            <person name="Poweleit N."/>
            <person name="Zhou H."/>
            <person name="Lapidus A.L."/>
            <person name="Daligault H.E."/>
            <person name="Land M."/>
            <person name="Gilna P."/>
            <person name="Ivanova N."/>
            <person name="Kyrpides N."/>
            <person name="Culley D.E."/>
            <person name="McInerney M.J."/>
        </authorList>
    </citation>
    <scope>NUCLEOTIDE SEQUENCE [LARGE SCALE GENOMIC DNA]</scope>
    <source>
        <strain evidence="11">ATCC 27890 / DSM 864 / NBRC 100397 / JF-1</strain>
    </source>
</reference>
<evidence type="ECO:0000256" key="6">
    <source>
        <dbReference type="PROSITE-ProRule" id="PRU01240"/>
    </source>
</evidence>
<dbReference type="InterPro" id="IPR054399">
    <property type="entry name" value="Fervidolysin-like_N_prodom"/>
</dbReference>
<comment type="similarity">
    <text evidence="1 6 7">Belongs to the peptidase S8 family.</text>
</comment>
<dbReference type="PANTHER" id="PTHR43399">
    <property type="entry name" value="SUBTILISIN-RELATED"/>
    <property type="match status" value="1"/>
</dbReference>
<evidence type="ECO:0000256" key="2">
    <source>
        <dbReference type="ARBA" id="ARBA00022670"/>
    </source>
</evidence>
<name>Q2FU15_METHJ</name>
<dbReference type="InterPro" id="IPR023827">
    <property type="entry name" value="Peptidase_S8_Asp-AS"/>
</dbReference>
<keyword evidence="4 6" id="KW-0720">Serine protease</keyword>
<evidence type="ECO:0000256" key="1">
    <source>
        <dbReference type="ARBA" id="ARBA00011073"/>
    </source>
</evidence>
<feature type="active site" description="Charge relay system" evidence="5 6">
    <location>
        <position position="183"/>
    </location>
</feature>
<dbReference type="InterPro" id="IPR015500">
    <property type="entry name" value="Peptidase_S8_subtilisin-rel"/>
</dbReference>
<evidence type="ECO:0000313" key="10">
    <source>
        <dbReference type="EMBL" id="ABD42179.1"/>
    </source>
</evidence>